<protein>
    <submittedName>
        <fullName evidence="3">DUF5132 domain-containing protein</fullName>
    </submittedName>
</protein>
<keyword evidence="2" id="KW-0472">Membrane</keyword>
<dbReference type="AlphaFoldDB" id="A0A2N7XB00"/>
<evidence type="ECO:0000313" key="4">
    <source>
        <dbReference type="Proteomes" id="UP000235777"/>
    </source>
</evidence>
<feature type="transmembrane region" description="Helical" evidence="2">
    <location>
        <begin position="12"/>
        <end position="36"/>
    </location>
</feature>
<keyword evidence="2" id="KW-0812">Transmembrane</keyword>
<feature type="region of interest" description="Disordered" evidence="1">
    <location>
        <begin position="94"/>
        <end position="116"/>
    </location>
</feature>
<dbReference type="RefSeq" id="WP_018439207.1">
    <property type="nucleotide sequence ID" value="NZ_KB890165.1"/>
</dbReference>
<evidence type="ECO:0000256" key="2">
    <source>
        <dbReference type="SAM" id="Phobius"/>
    </source>
</evidence>
<comment type="caution">
    <text evidence="3">The sequence shown here is derived from an EMBL/GenBank/DDBJ whole genome shotgun (WGS) entry which is preliminary data.</text>
</comment>
<dbReference type="InterPro" id="IPR033456">
    <property type="entry name" value="DUF5132"/>
</dbReference>
<accession>A0A2N7XB00</accession>
<name>A0A2N7XB00_9BURK</name>
<sequence length="116" mass="11520">MAGLDDFFRGNLLAGLAVGVGAVVLAPVVLPVVAAVSKPLAKSVIKTGVILFDKGREAAAEMAEVFEDLVAEARAELEHPREGAIVEGMSAAGAAHGANGGEAATSSSSQDHPGAS</sequence>
<dbReference type="OrthoDB" id="8420303at2"/>
<evidence type="ECO:0000313" key="3">
    <source>
        <dbReference type="EMBL" id="PMS38790.1"/>
    </source>
</evidence>
<evidence type="ECO:0000256" key="1">
    <source>
        <dbReference type="SAM" id="MobiDB-lite"/>
    </source>
</evidence>
<dbReference type="Pfam" id="PF17195">
    <property type="entry name" value="DUF5132"/>
    <property type="match status" value="1"/>
</dbReference>
<dbReference type="EMBL" id="PNYC01000001">
    <property type="protein sequence ID" value="PMS38790.1"/>
    <property type="molecule type" value="Genomic_DNA"/>
</dbReference>
<gene>
    <name evidence="3" type="ORF">C0Z20_02820</name>
</gene>
<feature type="compositionally biased region" description="Low complexity" evidence="1">
    <location>
        <begin position="94"/>
        <end position="104"/>
    </location>
</feature>
<reference evidence="3 4" key="1">
    <citation type="submission" date="2018-01" db="EMBL/GenBank/DDBJ databases">
        <title>Whole genome analyses suggest that Burkholderia sensu lato contains two further novel genera in the rhizoxinica-symbiotica group Mycetohabitans gen. nov., and Trinickia gen. nov.: implications for the evolution of diazotrophy and nodulation in the Burkholderiaceae.</title>
        <authorList>
            <person name="Estrada-de los Santos P."/>
            <person name="Palmer M."/>
            <person name="Chavez-Ramirez B."/>
            <person name="Beukes C."/>
            <person name="Steenkamp E.T."/>
            <person name="Hirsch A.M."/>
            <person name="Manyaka P."/>
            <person name="Maluk M."/>
            <person name="Lafos M."/>
            <person name="Crook M."/>
            <person name="Gross E."/>
            <person name="Simon M.F."/>
            <person name="Bueno dos Reis Junior F."/>
            <person name="Poole P.S."/>
            <person name="Venter S.N."/>
            <person name="James E.K."/>
        </authorList>
    </citation>
    <scope>NUCLEOTIDE SEQUENCE [LARGE SCALE GENOMIC DNA]</scope>
    <source>
        <strain evidence="3 4">JPY 581</strain>
    </source>
</reference>
<organism evidence="3 4">
    <name type="scientific">Trinickia symbiotica</name>
    <dbReference type="NCBI Taxonomy" id="863227"/>
    <lineage>
        <taxon>Bacteria</taxon>
        <taxon>Pseudomonadati</taxon>
        <taxon>Pseudomonadota</taxon>
        <taxon>Betaproteobacteria</taxon>
        <taxon>Burkholderiales</taxon>
        <taxon>Burkholderiaceae</taxon>
        <taxon>Trinickia</taxon>
    </lineage>
</organism>
<keyword evidence="2" id="KW-1133">Transmembrane helix</keyword>
<dbReference type="STRING" id="863227.GCA_000373005_00694"/>
<dbReference type="Proteomes" id="UP000235777">
    <property type="component" value="Unassembled WGS sequence"/>
</dbReference>
<keyword evidence="4" id="KW-1185">Reference proteome</keyword>
<feature type="compositionally biased region" description="Polar residues" evidence="1">
    <location>
        <begin position="105"/>
        <end position="116"/>
    </location>
</feature>
<proteinExistence type="predicted"/>